<protein>
    <submittedName>
        <fullName evidence="2">Uncharacterized protein</fullName>
    </submittedName>
</protein>
<reference evidence="3" key="1">
    <citation type="journal article" date="2006" name="PLoS Biol.">
        <title>Macronuclear genome sequence of the ciliate Tetrahymena thermophila, a model eukaryote.</title>
        <authorList>
            <person name="Eisen J.A."/>
            <person name="Coyne R.S."/>
            <person name="Wu M."/>
            <person name="Wu D."/>
            <person name="Thiagarajan M."/>
            <person name="Wortman J.R."/>
            <person name="Badger J.H."/>
            <person name="Ren Q."/>
            <person name="Amedeo P."/>
            <person name="Jones K.M."/>
            <person name="Tallon L.J."/>
            <person name="Delcher A.L."/>
            <person name="Salzberg S.L."/>
            <person name="Silva J.C."/>
            <person name="Haas B.J."/>
            <person name="Majoros W.H."/>
            <person name="Farzad M."/>
            <person name="Carlton J.M."/>
            <person name="Smith R.K. Jr."/>
            <person name="Garg J."/>
            <person name="Pearlman R.E."/>
            <person name="Karrer K.M."/>
            <person name="Sun L."/>
            <person name="Manning G."/>
            <person name="Elde N.C."/>
            <person name="Turkewitz A.P."/>
            <person name="Asai D.J."/>
            <person name="Wilkes D.E."/>
            <person name="Wang Y."/>
            <person name="Cai H."/>
            <person name="Collins K."/>
            <person name="Stewart B.A."/>
            <person name="Lee S.R."/>
            <person name="Wilamowska K."/>
            <person name="Weinberg Z."/>
            <person name="Ruzzo W.L."/>
            <person name="Wloga D."/>
            <person name="Gaertig J."/>
            <person name="Frankel J."/>
            <person name="Tsao C.-C."/>
            <person name="Gorovsky M.A."/>
            <person name="Keeling P.J."/>
            <person name="Waller R.F."/>
            <person name="Patron N.J."/>
            <person name="Cherry J.M."/>
            <person name="Stover N.A."/>
            <person name="Krieger C.J."/>
            <person name="del Toro C."/>
            <person name="Ryder H.F."/>
            <person name="Williamson S.C."/>
            <person name="Barbeau R.A."/>
            <person name="Hamilton E.P."/>
            <person name="Orias E."/>
        </authorList>
    </citation>
    <scope>NUCLEOTIDE SEQUENCE [LARGE SCALE GENOMIC DNA]</scope>
    <source>
        <strain evidence="3">SB210</strain>
    </source>
</reference>
<feature type="coiled-coil region" evidence="1">
    <location>
        <begin position="22"/>
        <end position="65"/>
    </location>
</feature>
<dbReference type="KEGG" id="tet:TTHERM_01302820"/>
<dbReference type="OrthoDB" id="8174150at2759"/>
<accession>Q232B7</accession>
<dbReference type="Proteomes" id="UP000009168">
    <property type="component" value="Unassembled WGS sequence"/>
</dbReference>
<gene>
    <name evidence="2" type="ORF">TTHERM_01302820</name>
</gene>
<dbReference type="AlphaFoldDB" id="Q232B7"/>
<dbReference type="GeneID" id="7834133"/>
<proteinExistence type="predicted"/>
<evidence type="ECO:0000313" key="2">
    <source>
        <dbReference type="EMBL" id="EAR91375.2"/>
    </source>
</evidence>
<dbReference type="InParanoid" id="Q232B7"/>
<sequence length="250" mass="30020">MDSNSNTIIDAKIQYLLKVGTKKQEMQQNERYIIDLQKTEHQIQYKQQKEDFQDYQKNVNLQEGNDPILFCDNIVVFYLLPTMSLVNSKQDQNKTVQKNIQLREICKKYKLSNNLQMDVKHLRKPQQLNSKDSEEKKQIRKIIQNNPKIMEQYNQVIYNTRFENYQTDISYYDMKIEWFLKQLQQFQEQPTHTILTNQNVVGDNCLTYITNQYGFTTRHKLYNKFVCQLTSNSVQKKCFNNHLIDIFNSD</sequence>
<dbReference type="RefSeq" id="XP_001011620.2">
    <property type="nucleotide sequence ID" value="XM_001011620.2"/>
</dbReference>
<dbReference type="HOGENOM" id="CLU_999209_0_0_1"/>
<evidence type="ECO:0000256" key="1">
    <source>
        <dbReference type="SAM" id="Coils"/>
    </source>
</evidence>
<name>Q232B7_TETTS</name>
<organism evidence="2 3">
    <name type="scientific">Tetrahymena thermophila (strain SB210)</name>
    <dbReference type="NCBI Taxonomy" id="312017"/>
    <lineage>
        <taxon>Eukaryota</taxon>
        <taxon>Sar</taxon>
        <taxon>Alveolata</taxon>
        <taxon>Ciliophora</taxon>
        <taxon>Intramacronucleata</taxon>
        <taxon>Oligohymenophorea</taxon>
        <taxon>Hymenostomatida</taxon>
        <taxon>Tetrahymenina</taxon>
        <taxon>Tetrahymenidae</taxon>
        <taxon>Tetrahymena</taxon>
    </lineage>
</organism>
<keyword evidence="1" id="KW-0175">Coiled coil</keyword>
<dbReference type="EMBL" id="GG662782">
    <property type="protein sequence ID" value="EAR91375.2"/>
    <property type="molecule type" value="Genomic_DNA"/>
</dbReference>
<keyword evidence="3" id="KW-1185">Reference proteome</keyword>
<evidence type="ECO:0000313" key="3">
    <source>
        <dbReference type="Proteomes" id="UP000009168"/>
    </source>
</evidence>